<evidence type="ECO:0000256" key="3">
    <source>
        <dbReference type="ARBA" id="ARBA00022525"/>
    </source>
</evidence>
<comment type="similarity">
    <text evidence="2 6">Belongs to the calycin superfamily. Lipocalin family.</text>
</comment>
<evidence type="ECO:0000256" key="6">
    <source>
        <dbReference type="RuleBase" id="RU003695"/>
    </source>
</evidence>
<dbReference type="InterPro" id="IPR012674">
    <property type="entry name" value="Calycin"/>
</dbReference>
<name>A0A7E6DG02_9CHIR</name>
<evidence type="ECO:0000256" key="1">
    <source>
        <dbReference type="ARBA" id="ARBA00004613"/>
    </source>
</evidence>
<feature type="domain" description="Lipocalin/cytosolic fatty-acid binding" evidence="8">
    <location>
        <begin position="34"/>
        <end position="173"/>
    </location>
</feature>
<dbReference type="GeneID" id="114514895"/>
<keyword evidence="3" id="KW-0964">Secreted</keyword>
<dbReference type="AlphaFoldDB" id="A0A7E6DG02"/>
<dbReference type="InterPro" id="IPR000566">
    <property type="entry name" value="Lipocln_cytosolic_FA-bd_dom"/>
</dbReference>
<dbReference type="Pfam" id="PF00061">
    <property type="entry name" value="Lipocalin"/>
    <property type="match status" value="1"/>
</dbReference>
<comment type="subcellular location">
    <subcellularLocation>
        <location evidence="1">Secreted</location>
    </subcellularLocation>
</comment>
<protein>
    <submittedName>
        <fullName evidence="10">Major allergen Equ c 1-like</fullName>
    </submittedName>
</protein>
<dbReference type="Proteomes" id="UP000504628">
    <property type="component" value="Chromosome 3"/>
</dbReference>
<dbReference type="PROSITE" id="PS00213">
    <property type="entry name" value="LIPOCALIN"/>
    <property type="match status" value="1"/>
</dbReference>
<feature type="chain" id="PRO_5028873521" evidence="7">
    <location>
        <begin position="16"/>
        <end position="239"/>
    </location>
</feature>
<dbReference type="GO" id="GO:0036094">
    <property type="term" value="F:small molecule binding"/>
    <property type="evidence" value="ECO:0007669"/>
    <property type="project" value="InterPro"/>
</dbReference>
<evidence type="ECO:0000259" key="8">
    <source>
        <dbReference type="Pfam" id="PF00061"/>
    </source>
</evidence>
<dbReference type="PANTHER" id="PTHR11430">
    <property type="entry name" value="LIPOCALIN"/>
    <property type="match status" value="1"/>
</dbReference>
<dbReference type="SUPFAM" id="SSF50814">
    <property type="entry name" value="Lipocalins"/>
    <property type="match status" value="1"/>
</dbReference>
<evidence type="ECO:0000256" key="7">
    <source>
        <dbReference type="SAM" id="SignalP"/>
    </source>
</evidence>
<evidence type="ECO:0000313" key="9">
    <source>
        <dbReference type="Proteomes" id="UP000504628"/>
    </source>
</evidence>
<evidence type="ECO:0000256" key="4">
    <source>
        <dbReference type="ARBA" id="ARBA00022729"/>
    </source>
</evidence>
<evidence type="ECO:0000256" key="5">
    <source>
        <dbReference type="ARBA" id="ARBA00023157"/>
    </source>
</evidence>
<dbReference type="InterPro" id="IPR002345">
    <property type="entry name" value="Lipocalin"/>
</dbReference>
<keyword evidence="5" id="KW-1015">Disulfide bond</keyword>
<proteinExistence type="inferred from homology"/>
<gene>
    <name evidence="10" type="primary">LOC114514895</name>
</gene>
<accession>A0A7E6DG02</accession>
<dbReference type="OrthoDB" id="9048943at2759"/>
<evidence type="ECO:0000313" key="10">
    <source>
        <dbReference type="RefSeq" id="XP_035877971.1"/>
    </source>
</evidence>
<reference evidence="10" key="1">
    <citation type="submission" date="2025-08" db="UniProtKB">
        <authorList>
            <consortium name="RefSeq"/>
        </authorList>
    </citation>
    <scope>IDENTIFICATION</scope>
    <source>
        <tissue evidence="10">Muscle</tissue>
    </source>
</reference>
<dbReference type="FunFam" id="2.40.128.20:FF:000008">
    <property type="entry name" value="Major urinary protein"/>
    <property type="match status" value="1"/>
</dbReference>
<dbReference type="InterPro" id="IPR022272">
    <property type="entry name" value="Lipocalin_CS"/>
</dbReference>
<keyword evidence="4 7" id="KW-0732">Signal</keyword>
<feature type="signal peptide" evidence="7">
    <location>
        <begin position="1"/>
        <end position="15"/>
    </location>
</feature>
<dbReference type="Gene3D" id="2.40.128.20">
    <property type="match status" value="1"/>
</dbReference>
<dbReference type="PANTHER" id="PTHR11430:SF76">
    <property type="entry name" value="MAJOR URINARY PROTEIN 1-RELATED"/>
    <property type="match status" value="1"/>
</dbReference>
<dbReference type="InterPro" id="IPR002971">
    <property type="entry name" value="Maj_urinary"/>
</dbReference>
<dbReference type="FunCoup" id="A0A7E6DG02">
    <property type="interactions" value="8"/>
</dbReference>
<dbReference type="PRINTS" id="PR00179">
    <property type="entry name" value="LIPOCALIN"/>
</dbReference>
<dbReference type="GO" id="GO:0005615">
    <property type="term" value="C:extracellular space"/>
    <property type="evidence" value="ECO:0007669"/>
    <property type="project" value="TreeGrafter"/>
</dbReference>
<dbReference type="GO" id="GO:0005549">
    <property type="term" value="F:odorant binding"/>
    <property type="evidence" value="ECO:0007669"/>
    <property type="project" value="TreeGrafter"/>
</dbReference>
<dbReference type="KEGG" id="pdic:114514895"/>
<dbReference type="RefSeq" id="XP_035877971.1">
    <property type="nucleotide sequence ID" value="XM_036022078.1"/>
</dbReference>
<keyword evidence="9" id="KW-1185">Reference proteome</keyword>
<organism evidence="9 10">
    <name type="scientific">Phyllostomus discolor</name>
    <name type="common">pale spear-nosed bat</name>
    <dbReference type="NCBI Taxonomy" id="89673"/>
    <lineage>
        <taxon>Eukaryota</taxon>
        <taxon>Metazoa</taxon>
        <taxon>Chordata</taxon>
        <taxon>Craniata</taxon>
        <taxon>Vertebrata</taxon>
        <taxon>Euteleostomi</taxon>
        <taxon>Mammalia</taxon>
        <taxon>Eutheria</taxon>
        <taxon>Laurasiatheria</taxon>
        <taxon>Chiroptera</taxon>
        <taxon>Yangochiroptera</taxon>
        <taxon>Phyllostomidae</taxon>
        <taxon>Phyllostominae</taxon>
        <taxon>Phyllostomus</taxon>
    </lineage>
</organism>
<sequence length="239" mass="27531">MKLLLLCLGLTLACAHHEDNHDVVTSNFDMSKLSGEWYTILLASGVKEMVEEQGSFRIFVDYIQALDNSSVLLKCHKMINRECAELTLIFDETEEEGLYSATYLGYNEAHILEAVYNDYVIFYYLNYHNDEITQGMELHARNPDVSPQIKKRFEEICENTGIPKENVVDVSNADRCPKQCCGYGWLQVDDHRLAQVLRETPGNGLRPFTTSPMPWAHMYLQCIWTGTWGGYYLETEFML</sequence>
<evidence type="ECO:0000256" key="2">
    <source>
        <dbReference type="ARBA" id="ARBA00006889"/>
    </source>
</evidence>
<dbReference type="InParanoid" id="A0A7E6DG02"/>
<dbReference type="PRINTS" id="PR01221">
    <property type="entry name" value="MAJORURINARY"/>
</dbReference>